<dbReference type="AlphaFoldDB" id="A0AAV4EFX6"/>
<keyword evidence="2" id="KW-1185">Reference proteome</keyword>
<name>A0AAV4EFX6_9GAST</name>
<dbReference type="Proteomes" id="UP000762676">
    <property type="component" value="Unassembled WGS sequence"/>
</dbReference>
<sequence length="114" mass="14010">MRGILRIKWHYRLRNEEVWRRTGQKPVEEEIGMRMWRWIRHTLRKPHNNATRLALQWNPQGNRGRDRPRETWKRCVEKEMTMMGKGWGQLKELAQDWSGWHLLVRGLYPALVRL</sequence>
<organism evidence="1 2">
    <name type="scientific">Elysia marginata</name>
    <dbReference type="NCBI Taxonomy" id="1093978"/>
    <lineage>
        <taxon>Eukaryota</taxon>
        <taxon>Metazoa</taxon>
        <taxon>Spiralia</taxon>
        <taxon>Lophotrochozoa</taxon>
        <taxon>Mollusca</taxon>
        <taxon>Gastropoda</taxon>
        <taxon>Heterobranchia</taxon>
        <taxon>Euthyneura</taxon>
        <taxon>Panpulmonata</taxon>
        <taxon>Sacoglossa</taxon>
        <taxon>Placobranchoidea</taxon>
        <taxon>Plakobranchidae</taxon>
        <taxon>Elysia</taxon>
    </lineage>
</organism>
<proteinExistence type="predicted"/>
<gene>
    <name evidence="1" type="ORF">ElyMa_003511900</name>
</gene>
<protein>
    <submittedName>
        <fullName evidence="1">Uncharacterized protein</fullName>
    </submittedName>
</protein>
<evidence type="ECO:0000313" key="2">
    <source>
        <dbReference type="Proteomes" id="UP000762676"/>
    </source>
</evidence>
<reference evidence="1 2" key="1">
    <citation type="journal article" date="2021" name="Elife">
        <title>Chloroplast acquisition without the gene transfer in kleptoplastic sea slugs, Plakobranchus ocellatus.</title>
        <authorList>
            <person name="Maeda T."/>
            <person name="Takahashi S."/>
            <person name="Yoshida T."/>
            <person name="Shimamura S."/>
            <person name="Takaki Y."/>
            <person name="Nagai Y."/>
            <person name="Toyoda A."/>
            <person name="Suzuki Y."/>
            <person name="Arimoto A."/>
            <person name="Ishii H."/>
            <person name="Satoh N."/>
            <person name="Nishiyama T."/>
            <person name="Hasebe M."/>
            <person name="Maruyama T."/>
            <person name="Minagawa J."/>
            <person name="Obokata J."/>
            <person name="Shigenobu S."/>
        </authorList>
    </citation>
    <scope>NUCLEOTIDE SEQUENCE [LARGE SCALE GENOMIC DNA]</scope>
</reference>
<comment type="caution">
    <text evidence="1">The sequence shown here is derived from an EMBL/GenBank/DDBJ whole genome shotgun (WGS) entry which is preliminary data.</text>
</comment>
<dbReference type="EMBL" id="BMAT01007188">
    <property type="protein sequence ID" value="GFR59611.1"/>
    <property type="molecule type" value="Genomic_DNA"/>
</dbReference>
<evidence type="ECO:0000313" key="1">
    <source>
        <dbReference type="EMBL" id="GFR59611.1"/>
    </source>
</evidence>
<accession>A0AAV4EFX6</accession>